<dbReference type="PANTHER" id="PTHR43585:SF2">
    <property type="entry name" value="ATP-GRASP ENZYME FSQD"/>
    <property type="match status" value="1"/>
</dbReference>
<evidence type="ECO:0000256" key="2">
    <source>
        <dbReference type="ARBA" id="ARBA00022741"/>
    </source>
</evidence>
<dbReference type="Pfam" id="PF18130">
    <property type="entry name" value="ATPgrasp_N"/>
    <property type="match status" value="1"/>
</dbReference>
<evidence type="ECO:0000259" key="6">
    <source>
        <dbReference type="PROSITE" id="PS50975"/>
    </source>
</evidence>
<dbReference type="PANTHER" id="PTHR43585">
    <property type="entry name" value="FUMIPYRROLE BIOSYNTHESIS PROTEIN C"/>
    <property type="match status" value="1"/>
</dbReference>
<keyword evidence="2 4" id="KW-0547">Nucleotide-binding</keyword>
<sequence length="667" mass="73861">MAQQVKYTLESANAAEAARVFHCTWSCRRMFPAPDSTEYSVVDLLVEVKGHDCTSDPDSGAIFNEGQSLARNKYPRICGLLDAILGDETESSTVTVPVKFLLPLSDGYLVRDNIIQDRFIDSMVVSAVHSLAPWEQKTEAVTPEALTSGCLASLMNHGSVALIGHKTQPSTPIAERHQIELELHCRLQMQWWQPELPPTRRLALIRVGMTWRSYQPVWEAARTNRIKLVIIDKPGHWLNQACNSHLYEHFLPLDIDDDHDGQLPARIVELVRKSGLVMDALTSHNDLSILHAAQAAEIMDLPTQASSCYRISRDKYATARLRPEGLLTELVTTEEQALVIANDPKVQYPLVVKPRGGWKSDGVSKIIEPSQVVPSVRTILSELGDLAVVETYIDGPEIDVNIVVCDGELLFSEVADNLPCLGDDNTADASTSLQRPGNFSETGTTSPSGLPQDEMSMATDAAFRSVLAAGFNGGSFHVEGRIINSKMRYERVGGQVDLRTSPAPPNQEAKFVLIEINARPAGLPVALSTKRTYGIDFYEHLFFMALNDSARMHALARPFAFPNLPPGAQYWTHVFFPLVLRPGKFDGPRWESMIASHPKALQHISTYFSMFNDGEEMPDPMTGASRSLAVFMMHVREGRQRLWEVLADVEGQLQPTLTSGLVQGHAY</sequence>
<dbReference type="GO" id="GO:0016874">
    <property type="term" value="F:ligase activity"/>
    <property type="evidence" value="ECO:0007669"/>
    <property type="project" value="UniProtKB-KW"/>
</dbReference>
<evidence type="ECO:0000313" key="8">
    <source>
        <dbReference type="Proteomes" id="UP001274830"/>
    </source>
</evidence>
<dbReference type="InterPro" id="IPR011761">
    <property type="entry name" value="ATP-grasp"/>
</dbReference>
<dbReference type="Proteomes" id="UP001274830">
    <property type="component" value="Unassembled WGS sequence"/>
</dbReference>
<feature type="region of interest" description="Disordered" evidence="5">
    <location>
        <begin position="427"/>
        <end position="454"/>
    </location>
</feature>
<dbReference type="InterPro" id="IPR052032">
    <property type="entry name" value="ATP-dep_AA_Ligase"/>
</dbReference>
<keyword evidence="1" id="KW-0436">Ligase</keyword>
<dbReference type="GO" id="GO:0005524">
    <property type="term" value="F:ATP binding"/>
    <property type="evidence" value="ECO:0007669"/>
    <property type="project" value="UniProtKB-UniRule"/>
</dbReference>
<dbReference type="GO" id="GO:0046872">
    <property type="term" value="F:metal ion binding"/>
    <property type="evidence" value="ECO:0007669"/>
    <property type="project" value="InterPro"/>
</dbReference>
<gene>
    <name evidence="7" type="ORF">LTR78_008675</name>
</gene>
<evidence type="ECO:0000256" key="1">
    <source>
        <dbReference type="ARBA" id="ARBA00022598"/>
    </source>
</evidence>
<accession>A0AAE0WFM0</accession>
<dbReference type="SUPFAM" id="SSF56059">
    <property type="entry name" value="Glutathione synthetase ATP-binding domain-like"/>
    <property type="match status" value="1"/>
</dbReference>
<reference evidence="7" key="1">
    <citation type="submission" date="2023-07" db="EMBL/GenBank/DDBJ databases">
        <title>Black Yeasts Isolated from many extreme environments.</title>
        <authorList>
            <person name="Coleine C."/>
            <person name="Stajich J.E."/>
            <person name="Selbmann L."/>
        </authorList>
    </citation>
    <scope>NUCLEOTIDE SEQUENCE</scope>
    <source>
        <strain evidence="7">CCFEE 5485</strain>
    </source>
</reference>
<name>A0AAE0WFM0_9PEZI</name>
<dbReference type="Gene3D" id="3.30.470.20">
    <property type="entry name" value="ATP-grasp fold, B domain"/>
    <property type="match status" value="1"/>
</dbReference>
<proteinExistence type="predicted"/>
<dbReference type="PROSITE" id="PS50975">
    <property type="entry name" value="ATP_GRASP"/>
    <property type="match status" value="1"/>
</dbReference>
<dbReference type="InterPro" id="IPR041472">
    <property type="entry name" value="BL00235/CARNS1_N"/>
</dbReference>
<evidence type="ECO:0000256" key="4">
    <source>
        <dbReference type="PROSITE-ProRule" id="PRU00409"/>
    </source>
</evidence>
<evidence type="ECO:0000256" key="5">
    <source>
        <dbReference type="SAM" id="MobiDB-lite"/>
    </source>
</evidence>
<dbReference type="AlphaFoldDB" id="A0AAE0WFM0"/>
<comment type="caution">
    <text evidence="7">The sequence shown here is derived from an EMBL/GenBank/DDBJ whole genome shotgun (WGS) entry which is preliminary data.</text>
</comment>
<feature type="compositionally biased region" description="Polar residues" evidence="5">
    <location>
        <begin position="427"/>
        <end position="449"/>
    </location>
</feature>
<keyword evidence="8" id="KW-1185">Reference proteome</keyword>
<organism evidence="7 8">
    <name type="scientific">Recurvomyces mirabilis</name>
    <dbReference type="NCBI Taxonomy" id="574656"/>
    <lineage>
        <taxon>Eukaryota</taxon>
        <taxon>Fungi</taxon>
        <taxon>Dikarya</taxon>
        <taxon>Ascomycota</taxon>
        <taxon>Pezizomycotina</taxon>
        <taxon>Dothideomycetes</taxon>
        <taxon>Dothideomycetidae</taxon>
        <taxon>Mycosphaerellales</taxon>
        <taxon>Teratosphaeriaceae</taxon>
        <taxon>Recurvomyces</taxon>
    </lineage>
</organism>
<keyword evidence="3 4" id="KW-0067">ATP-binding</keyword>
<protein>
    <recommendedName>
        <fullName evidence="6">ATP-grasp domain-containing protein</fullName>
    </recommendedName>
</protein>
<evidence type="ECO:0000313" key="7">
    <source>
        <dbReference type="EMBL" id="KAK3671397.1"/>
    </source>
</evidence>
<evidence type="ECO:0000256" key="3">
    <source>
        <dbReference type="ARBA" id="ARBA00022840"/>
    </source>
</evidence>
<feature type="domain" description="ATP-grasp" evidence="6">
    <location>
        <begin position="315"/>
        <end position="546"/>
    </location>
</feature>
<dbReference type="EMBL" id="JAUTXT010000043">
    <property type="protein sequence ID" value="KAK3671397.1"/>
    <property type="molecule type" value="Genomic_DNA"/>
</dbReference>
<dbReference type="Gene3D" id="3.40.50.20">
    <property type="match status" value="1"/>
</dbReference>